<reference evidence="7" key="1">
    <citation type="journal article" date="2021" name="PeerJ">
        <title>Extensive microbial diversity within the chicken gut microbiome revealed by metagenomics and culture.</title>
        <authorList>
            <person name="Gilroy R."/>
            <person name="Ravi A."/>
            <person name="Getino M."/>
            <person name="Pursley I."/>
            <person name="Horton D.L."/>
            <person name="Alikhan N.F."/>
            <person name="Baker D."/>
            <person name="Gharbi K."/>
            <person name="Hall N."/>
            <person name="Watson M."/>
            <person name="Adriaenssens E.M."/>
            <person name="Foster-Nyarko E."/>
            <person name="Jarju S."/>
            <person name="Secka A."/>
            <person name="Antonio M."/>
            <person name="Oren A."/>
            <person name="Chaudhuri R.R."/>
            <person name="La Ragione R."/>
            <person name="Hildebrand F."/>
            <person name="Pallen M.J."/>
        </authorList>
    </citation>
    <scope>NUCLEOTIDE SEQUENCE</scope>
    <source>
        <strain evidence="7">ChiGjej6B6-14162</strain>
    </source>
</reference>
<gene>
    <name evidence="7" type="ORF">H9977_01575</name>
</gene>
<protein>
    <submittedName>
        <fullName evidence="7">S8 family serine peptidase</fullName>
    </submittedName>
</protein>
<dbReference type="PROSITE" id="PS51892">
    <property type="entry name" value="SUBTILASE"/>
    <property type="match status" value="1"/>
</dbReference>
<evidence type="ECO:0000256" key="1">
    <source>
        <dbReference type="ARBA" id="ARBA00011073"/>
    </source>
</evidence>
<comment type="similarity">
    <text evidence="1 5">Belongs to the peptidase S8 family.</text>
</comment>
<dbReference type="InterPro" id="IPR015500">
    <property type="entry name" value="Peptidase_S8_subtilisin-rel"/>
</dbReference>
<dbReference type="Pfam" id="PF00082">
    <property type="entry name" value="Peptidase_S8"/>
    <property type="match status" value="1"/>
</dbReference>
<dbReference type="EMBL" id="DXEL01000015">
    <property type="protein sequence ID" value="HIX73733.1"/>
    <property type="molecule type" value="Genomic_DNA"/>
</dbReference>
<feature type="active site" description="Charge relay system" evidence="5">
    <location>
        <position position="177"/>
    </location>
</feature>
<evidence type="ECO:0000256" key="2">
    <source>
        <dbReference type="ARBA" id="ARBA00022670"/>
    </source>
</evidence>
<dbReference type="PRINTS" id="PR00723">
    <property type="entry name" value="SUBTILISIN"/>
</dbReference>
<dbReference type="InterPro" id="IPR036852">
    <property type="entry name" value="Peptidase_S8/S53_dom_sf"/>
</dbReference>
<dbReference type="InterPro" id="IPR000209">
    <property type="entry name" value="Peptidase_S8/S53_dom"/>
</dbReference>
<dbReference type="GO" id="GO:0004252">
    <property type="term" value="F:serine-type endopeptidase activity"/>
    <property type="evidence" value="ECO:0007669"/>
    <property type="project" value="UniProtKB-UniRule"/>
</dbReference>
<comment type="caution">
    <text evidence="7">The sequence shown here is derived from an EMBL/GenBank/DDBJ whole genome shotgun (WGS) entry which is preliminary data.</text>
</comment>
<dbReference type="InterPro" id="IPR050131">
    <property type="entry name" value="Peptidase_S8_subtilisin-like"/>
</dbReference>
<accession>A0A9D1X6B7</accession>
<dbReference type="Gene3D" id="3.40.50.200">
    <property type="entry name" value="Peptidase S8/S53 domain"/>
    <property type="match status" value="1"/>
</dbReference>
<reference evidence="7" key="2">
    <citation type="submission" date="2021-04" db="EMBL/GenBank/DDBJ databases">
        <authorList>
            <person name="Gilroy R."/>
        </authorList>
    </citation>
    <scope>NUCLEOTIDE SEQUENCE</scope>
    <source>
        <strain evidence="7">ChiGjej6B6-14162</strain>
    </source>
</reference>
<dbReference type="SUPFAM" id="SSF52743">
    <property type="entry name" value="Subtilisin-like"/>
    <property type="match status" value="1"/>
</dbReference>
<dbReference type="PROSITE" id="PS00136">
    <property type="entry name" value="SUBTILASE_ASP"/>
    <property type="match status" value="1"/>
</dbReference>
<name>A0A9D1X6B7_9BACT</name>
<evidence type="ECO:0000256" key="4">
    <source>
        <dbReference type="ARBA" id="ARBA00022825"/>
    </source>
</evidence>
<dbReference type="Proteomes" id="UP000886740">
    <property type="component" value="Unassembled WGS sequence"/>
</dbReference>
<evidence type="ECO:0000313" key="8">
    <source>
        <dbReference type="Proteomes" id="UP000886740"/>
    </source>
</evidence>
<organism evidence="7 8">
    <name type="scientific">Candidatus Parabacteroides intestinipullorum</name>
    <dbReference type="NCBI Taxonomy" id="2838723"/>
    <lineage>
        <taxon>Bacteria</taxon>
        <taxon>Pseudomonadati</taxon>
        <taxon>Bacteroidota</taxon>
        <taxon>Bacteroidia</taxon>
        <taxon>Bacteroidales</taxon>
        <taxon>Tannerellaceae</taxon>
        <taxon>Parabacteroides</taxon>
    </lineage>
</organism>
<evidence type="ECO:0000256" key="3">
    <source>
        <dbReference type="ARBA" id="ARBA00022801"/>
    </source>
</evidence>
<proteinExistence type="inferred from homology"/>
<dbReference type="InterPro" id="IPR023827">
    <property type="entry name" value="Peptidase_S8_Asp-AS"/>
</dbReference>
<dbReference type="GO" id="GO:0006508">
    <property type="term" value="P:proteolysis"/>
    <property type="evidence" value="ECO:0007669"/>
    <property type="project" value="UniProtKB-KW"/>
</dbReference>
<keyword evidence="2 5" id="KW-0645">Protease</keyword>
<dbReference type="PANTHER" id="PTHR43806:SF67">
    <property type="entry name" value="EGF-LIKE DOMAIN-CONTAINING PROTEIN"/>
    <property type="match status" value="1"/>
</dbReference>
<feature type="domain" description="Peptidase S8/S53" evidence="6">
    <location>
        <begin position="168"/>
        <end position="437"/>
    </location>
</feature>
<sequence>MSKSSYLISLLFLFIITVTSFAEDSYGFRVYLNNKGNEAIQLSPQAIERRKRLSIPLDDMDRPIASQCLDSLEKNGFQIIVSSRWLSTVVIATNDSANIERLQHLSIVDSIKWIWKGEIDQSSTIEKSRDSDQHLKPSDNPLRSQYGYAEEQIKMLKGDRLHKAGFKGKGVTIAVIDDGFRNADRITAFDSLQLMGTRNFIFPGRSVFEGDDHGTKVLSCLAAYEPGIMIGTAPEASYWLIKSEDNRSEFPIEEDYWTAAAEFADSVGVDMITTSLGYSFFDENTMNYSHNALDGQTAHISKAAEIAAEKGILIFCSAGNEGTSRWGRITFPADAKDILTIGAITTKKEKSVFSSPGYSADGRIKPDLVALGSGCCVIEPTGNLRYANGTSFSTPILAGLVACLWQALPWLSPNELIELLRQSGSQYKHPDEQLGYGLPNIYKIYKKERKNGK</sequence>
<feature type="active site" description="Charge relay system" evidence="5">
    <location>
        <position position="391"/>
    </location>
</feature>
<dbReference type="AlphaFoldDB" id="A0A9D1X6B7"/>
<keyword evidence="3 5" id="KW-0378">Hydrolase</keyword>
<evidence type="ECO:0000256" key="5">
    <source>
        <dbReference type="PROSITE-ProRule" id="PRU01240"/>
    </source>
</evidence>
<dbReference type="InterPro" id="IPR017317">
    <property type="entry name" value="Pept_S8_subtilisin_bacteroid-2"/>
</dbReference>
<dbReference type="PANTHER" id="PTHR43806">
    <property type="entry name" value="PEPTIDASE S8"/>
    <property type="match status" value="1"/>
</dbReference>
<dbReference type="PIRSF" id="PIRSF037903">
    <property type="entry name" value="Subtilisin_rel_GFO_2223"/>
    <property type="match status" value="1"/>
</dbReference>
<dbReference type="CDD" id="cd07493">
    <property type="entry name" value="Peptidases_S8_9"/>
    <property type="match status" value="1"/>
</dbReference>
<feature type="active site" description="Charge relay system" evidence="5">
    <location>
        <position position="213"/>
    </location>
</feature>
<keyword evidence="4 5" id="KW-0720">Serine protease</keyword>
<evidence type="ECO:0000313" key="7">
    <source>
        <dbReference type="EMBL" id="HIX73733.1"/>
    </source>
</evidence>
<evidence type="ECO:0000259" key="6">
    <source>
        <dbReference type="Pfam" id="PF00082"/>
    </source>
</evidence>